<dbReference type="RefSeq" id="XP_023622955.1">
    <property type="nucleotide sequence ID" value="XM_023767187.1"/>
</dbReference>
<dbReference type="AlphaFoldDB" id="A0A2D3UM52"/>
<dbReference type="GO" id="GO:0005509">
    <property type="term" value="F:calcium ion binding"/>
    <property type="evidence" value="ECO:0007669"/>
    <property type="project" value="InterPro"/>
</dbReference>
<dbReference type="InterPro" id="IPR011992">
    <property type="entry name" value="EF-hand-dom_pair"/>
</dbReference>
<feature type="domain" description="EF-hand" evidence="2">
    <location>
        <begin position="80"/>
        <end position="108"/>
    </location>
</feature>
<dbReference type="SUPFAM" id="SSF47473">
    <property type="entry name" value="EF-hand"/>
    <property type="match status" value="1"/>
</dbReference>
<protein>
    <recommendedName>
        <fullName evidence="2">EF-hand domain-containing protein</fullName>
    </recommendedName>
</protein>
<accession>A0A2D3UM52</accession>
<name>A0A2D3UM52_9PEZI</name>
<evidence type="ECO:0000256" key="1">
    <source>
        <dbReference type="ARBA" id="ARBA00022837"/>
    </source>
</evidence>
<keyword evidence="1" id="KW-0106">Calcium</keyword>
<keyword evidence="4" id="KW-1185">Reference proteome</keyword>
<reference evidence="3 4" key="1">
    <citation type="submission" date="2016-03" db="EMBL/GenBank/DDBJ databases">
        <authorList>
            <person name="Ploux O."/>
        </authorList>
    </citation>
    <scope>NUCLEOTIDE SEQUENCE [LARGE SCALE GENOMIC DNA]</scope>
    <source>
        <strain evidence="3 4">URUG2</strain>
    </source>
</reference>
<evidence type="ECO:0000259" key="2">
    <source>
        <dbReference type="PROSITE" id="PS50222"/>
    </source>
</evidence>
<dbReference type="EMBL" id="FJUY01000002">
    <property type="protein sequence ID" value="CZT16062.1"/>
    <property type="molecule type" value="Genomic_DNA"/>
</dbReference>
<evidence type="ECO:0000313" key="4">
    <source>
        <dbReference type="Proteomes" id="UP000225277"/>
    </source>
</evidence>
<sequence length="108" mass="12077">MFCCHCDEEYRWDVEKKECRIFVCRVAAGGDACVPSKLARSELVVDYTNADQAMIHEASGGLDHMTLEHFLTHTASLGDTDPEALTAKFSEHDVNNDGIITVDEMRLK</sequence>
<dbReference type="PROSITE" id="PS50222">
    <property type="entry name" value="EF_HAND_2"/>
    <property type="match status" value="1"/>
</dbReference>
<proteinExistence type="predicted"/>
<dbReference type="InterPro" id="IPR002048">
    <property type="entry name" value="EF_hand_dom"/>
</dbReference>
<evidence type="ECO:0000313" key="3">
    <source>
        <dbReference type="EMBL" id="CZT16062.1"/>
    </source>
</evidence>
<organism evidence="3 4">
    <name type="scientific">Ramularia collo-cygni</name>
    <dbReference type="NCBI Taxonomy" id="112498"/>
    <lineage>
        <taxon>Eukaryota</taxon>
        <taxon>Fungi</taxon>
        <taxon>Dikarya</taxon>
        <taxon>Ascomycota</taxon>
        <taxon>Pezizomycotina</taxon>
        <taxon>Dothideomycetes</taxon>
        <taxon>Dothideomycetidae</taxon>
        <taxon>Mycosphaerellales</taxon>
        <taxon>Mycosphaerellaceae</taxon>
        <taxon>Ramularia</taxon>
    </lineage>
</organism>
<dbReference type="PROSITE" id="PS00018">
    <property type="entry name" value="EF_HAND_1"/>
    <property type="match status" value="1"/>
</dbReference>
<dbReference type="InterPro" id="IPR018247">
    <property type="entry name" value="EF_Hand_1_Ca_BS"/>
</dbReference>
<dbReference type="GeneID" id="35597128"/>
<gene>
    <name evidence="3" type="ORF">RCC_01902</name>
</gene>
<dbReference type="Proteomes" id="UP000225277">
    <property type="component" value="Unassembled WGS sequence"/>
</dbReference>
<dbReference type="OrthoDB" id="444540at2759"/>